<name>X0UVS4_9ZZZZ</name>
<comment type="caution">
    <text evidence="1">The sequence shown here is derived from an EMBL/GenBank/DDBJ whole genome shotgun (WGS) entry which is preliminary data.</text>
</comment>
<proteinExistence type="predicted"/>
<dbReference type="AlphaFoldDB" id="X0UVS4"/>
<feature type="non-terminal residue" evidence="1">
    <location>
        <position position="47"/>
    </location>
</feature>
<protein>
    <submittedName>
        <fullName evidence="1">Uncharacterized protein</fullName>
    </submittedName>
</protein>
<gene>
    <name evidence="1" type="ORF">S01H1_38349</name>
</gene>
<reference evidence="1" key="1">
    <citation type="journal article" date="2014" name="Front. Microbiol.">
        <title>High frequency of phylogenetically diverse reductive dehalogenase-homologous genes in deep subseafloor sedimentary metagenomes.</title>
        <authorList>
            <person name="Kawai M."/>
            <person name="Futagami T."/>
            <person name="Toyoda A."/>
            <person name="Takaki Y."/>
            <person name="Nishi S."/>
            <person name="Hori S."/>
            <person name="Arai W."/>
            <person name="Tsubouchi T."/>
            <person name="Morono Y."/>
            <person name="Uchiyama I."/>
            <person name="Ito T."/>
            <person name="Fujiyama A."/>
            <person name="Inagaki F."/>
            <person name="Takami H."/>
        </authorList>
    </citation>
    <scope>NUCLEOTIDE SEQUENCE</scope>
    <source>
        <strain evidence="1">Expedition CK06-06</strain>
    </source>
</reference>
<organism evidence="1">
    <name type="scientific">marine sediment metagenome</name>
    <dbReference type="NCBI Taxonomy" id="412755"/>
    <lineage>
        <taxon>unclassified sequences</taxon>
        <taxon>metagenomes</taxon>
        <taxon>ecological metagenomes</taxon>
    </lineage>
</organism>
<dbReference type="EMBL" id="BARS01024143">
    <property type="protein sequence ID" value="GAG04408.1"/>
    <property type="molecule type" value="Genomic_DNA"/>
</dbReference>
<accession>X0UVS4</accession>
<evidence type="ECO:0000313" key="1">
    <source>
        <dbReference type="EMBL" id="GAG04408.1"/>
    </source>
</evidence>
<sequence>MLAKQQSRKLKLVFLAVLFVLAMPTRAQAYIGPGAGFALFGGFLVMF</sequence>